<dbReference type="EMBL" id="CP056775">
    <property type="protein sequence ID" value="QRR00205.1"/>
    <property type="molecule type" value="Genomic_DNA"/>
</dbReference>
<keyword evidence="1" id="KW-0732">Signal</keyword>
<dbReference type="Proteomes" id="UP000612680">
    <property type="component" value="Chromosome"/>
</dbReference>
<feature type="signal peptide" evidence="1">
    <location>
        <begin position="1"/>
        <end position="19"/>
    </location>
</feature>
<evidence type="ECO:0000313" key="2">
    <source>
        <dbReference type="EMBL" id="QRR00205.1"/>
    </source>
</evidence>
<dbReference type="NCBIfam" id="NF033206">
    <property type="entry name" value="ScyE_fam"/>
    <property type="match status" value="1"/>
</dbReference>
<dbReference type="SUPFAM" id="SSF101898">
    <property type="entry name" value="NHL repeat"/>
    <property type="match status" value="1"/>
</dbReference>
<keyword evidence="3" id="KW-1185">Reference proteome</keyword>
<evidence type="ECO:0000256" key="1">
    <source>
        <dbReference type="SAM" id="SignalP"/>
    </source>
</evidence>
<dbReference type="PROSITE" id="PS51257">
    <property type="entry name" value="PROKAR_LIPOPROTEIN"/>
    <property type="match status" value="1"/>
</dbReference>
<dbReference type="InterPro" id="IPR048031">
    <property type="entry name" value="ScyD/ScyE-like"/>
</dbReference>
<protein>
    <submittedName>
        <fullName evidence="2">ScyD/ScyE family protein</fullName>
    </submittedName>
</protein>
<sequence length="327" mass="35154">MKKLFLLLNVVIFSLFIQACTDHLEPVSEPRSFSSEPFVTGLKYPIGMAMDDVGNLWVTEAGSGSGTDGSVAMITPSGHKTTFVTGLQSLMREGSIEGISHLVYKNGKLYFLHGSNGMLYTADVAGFKPGDAAVNLSDIPSQDLGTFVRSLALTDPLNSNTYHLTFGPDEHMYVVDAGSNAIIKRDKGTGALTLFAHFPNVAQNVEAVPTGIAYDGNRFLVSTLTGFPFQEGNAKIFQVEKNGTVSEYKTGFTTLTGITLSANNKPIVIQHGVFGPQGFGAKTGRVLDENGKTLLGDISRPTDIIRANEKTYFLLSYADGTITKLSY</sequence>
<feature type="chain" id="PRO_5045659062" evidence="1">
    <location>
        <begin position="20"/>
        <end position="327"/>
    </location>
</feature>
<reference evidence="2 3" key="1">
    <citation type="submission" date="2020-06" db="EMBL/GenBank/DDBJ databases">
        <title>Dyadobacter sandarakinus sp. nov., isolated from the soil of the Arctic Yellow River Station.</title>
        <authorList>
            <person name="Zhang Y."/>
            <person name="Peng F."/>
        </authorList>
    </citation>
    <scope>NUCLEOTIDE SEQUENCE [LARGE SCALE GENOMIC DNA]</scope>
    <source>
        <strain evidence="2 3">Q3-56</strain>
    </source>
</reference>
<organism evidence="2 3">
    <name type="scientific">Dyadobacter sandarakinus</name>
    <dbReference type="NCBI Taxonomy" id="2747268"/>
    <lineage>
        <taxon>Bacteria</taxon>
        <taxon>Pseudomonadati</taxon>
        <taxon>Bacteroidota</taxon>
        <taxon>Cytophagia</taxon>
        <taxon>Cytophagales</taxon>
        <taxon>Spirosomataceae</taxon>
        <taxon>Dyadobacter</taxon>
    </lineage>
</organism>
<accession>A0ABX7I340</accession>
<dbReference type="RefSeq" id="WP_204660966.1">
    <property type="nucleotide sequence ID" value="NZ_CP056775.1"/>
</dbReference>
<name>A0ABX7I340_9BACT</name>
<dbReference type="InterPro" id="IPR011042">
    <property type="entry name" value="6-blade_b-propeller_TolB-like"/>
</dbReference>
<proteinExistence type="predicted"/>
<gene>
    <name evidence="2" type="ORF">HWI92_04445</name>
</gene>
<evidence type="ECO:0000313" key="3">
    <source>
        <dbReference type="Proteomes" id="UP000612680"/>
    </source>
</evidence>
<dbReference type="Gene3D" id="2.120.10.30">
    <property type="entry name" value="TolB, C-terminal domain"/>
    <property type="match status" value="1"/>
</dbReference>